<dbReference type="SUPFAM" id="SSF63411">
    <property type="entry name" value="LuxS/MPP-like metallohydrolase"/>
    <property type="match status" value="2"/>
</dbReference>
<sequence>MGSMKELKFIDEKIYETEINSLKVYYIPKKGFAKSYAILTSDYGSKDVEFSIDGGKTFKRYPEGIAHFLEHKVFEMPGGGNVFNKFTELGASVNAFTNNHQTSYYFSTTAHFMENLKLLLEMVFTPHLTKENVEKEKGIIAEEIKMYDDHPGFRGYIVAMKSLYHEHPVREDIAGSVESIYSLTPEHLIECYDAFYNPRNMILVLVGDLEIDEVEHLIAEQVKPGKPLDLVKKVYDEPMESLKKESILHMDLQVPNYIYGLKVISQKKDLLLATLTGSLLMKLVFGSTSDFYEENIRNGKINDSFSTEISLDEDHGEIFIGGESKEPEKVFTLIEDYIESIKSDENFFDDLETDLERIKKGMTGNFVNIFNSVDRIGVTTTGMLLHQEDIFTYVEKLKNITVDDVRSKFMEVFHPERSTKVIIR</sequence>
<accession>A0A939H8U6</accession>
<dbReference type="PANTHER" id="PTHR43690">
    <property type="entry name" value="NARDILYSIN"/>
    <property type="match status" value="1"/>
</dbReference>
<evidence type="ECO:0000259" key="6">
    <source>
        <dbReference type="Pfam" id="PF00675"/>
    </source>
</evidence>
<gene>
    <name evidence="8" type="ORF">J3A84_01765</name>
</gene>
<dbReference type="Proteomes" id="UP000664218">
    <property type="component" value="Unassembled WGS sequence"/>
</dbReference>
<name>A0A939H8U6_9CLOT</name>
<keyword evidence="5" id="KW-0482">Metalloprotease</keyword>
<comment type="caution">
    <text evidence="8">The sequence shown here is derived from an EMBL/GenBank/DDBJ whole genome shotgun (WGS) entry which is preliminary data.</text>
</comment>
<dbReference type="GO" id="GO:0008237">
    <property type="term" value="F:metallopeptidase activity"/>
    <property type="evidence" value="ECO:0007669"/>
    <property type="project" value="UniProtKB-KW"/>
</dbReference>
<comment type="similarity">
    <text evidence="1">Belongs to the peptidase M16 family.</text>
</comment>
<dbReference type="Pfam" id="PF05193">
    <property type="entry name" value="Peptidase_M16_C"/>
    <property type="match status" value="1"/>
</dbReference>
<dbReference type="InterPro" id="IPR011765">
    <property type="entry name" value="Pept_M16_N"/>
</dbReference>
<dbReference type="RefSeq" id="WP_207598275.1">
    <property type="nucleotide sequence ID" value="NZ_JAFNJU010000001.1"/>
</dbReference>
<organism evidence="8 9">
    <name type="scientific">Proteiniclasticum aestuarii</name>
    <dbReference type="NCBI Taxonomy" id="2817862"/>
    <lineage>
        <taxon>Bacteria</taxon>
        <taxon>Bacillati</taxon>
        <taxon>Bacillota</taxon>
        <taxon>Clostridia</taxon>
        <taxon>Eubacteriales</taxon>
        <taxon>Clostridiaceae</taxon>
        <taxon>Proteiniclasticum</taxon>
    </lineage>
</organism>
<dbReference type="InterPro" id="IPR011249">
    <property type="entry name" value="Metalloenz_LuxS/M16"/>
</dbReference>
<dbReference type="Gene3D" id="3.30.830.10">
    <property type="entry name" value="Metalloenzyme, LuxS/M16 peptidase-like"/>
    <property type="match status" value="2"/>
</dbReference>
<dbReference type="InterPro" id="IPR050626">
    <property type="entry name" value="Peptidase_M16"/>
</dbReference>
<dbReference type="NCBIfam" id="NF047421">
    <property type="entry name" value="YfmH_fam"/>
    <property type="match status" value="1"/>
</dbReference>
<dbReference type="PANTHER" id="PTHR43690:SF17">
    <property type="entry name" value="PROTEIN YHJJ"/>
    <property type="match status" value="1"/>
</dbReference>
<evidence type="ECO:0000256" key="5">
    <source>
        <dbReference type="ARBA" id="ARBA00023049"/>
    </source>
</evidence>
<evidence type="ECO:0000313" key="8">
    <source>
        <dbReference type="EMBL" id="MBO1263770.1"/>
    </source>
</evidence>
<evidence type="ECO:0000256" key="2">
    <source>
        <dbReference type="ARBA" id="ARBA00022670"/>
    </source>
</evidence>
<evidence type="ECO:0000256" key="1">
    <source>
        <dbReference type="ARBA" id="ARBA00007261"/>
    </source>
</evidence>
<evidence type="ECO:0000259" key="7">
    <source>
        <dbReference type="Pfam" id="PF05193"/>
    </source>
</evidence>
<keyword evidence="9" id="KW-1185">Reference proteome</keyword>
<evidence type="ECO:0000313" key="9">
    <source>
        <dbReference type="Proteomes" id="UP000664218"/>
    </source>
</evidence>
<evidence type="ECO:0000256" key="3">
    <source>
        <dbReference type="ARBA" id="ARBA00022801"/>
    </source>
</evidence>
<dbReference type="GO" id="GO:0046872">
    <property type="term" value="F:metal ion binding"/>
    <property type="evidence" value="ECO:0007669"/>
    <property type="project" value="InterPro"/>
</dbReference>
<reference evidence="8" key="1">
    <citation type="submission" date="2021-03" db="EMBL/GenBank/DDBJ databases">
        <title>Proteiniclasticum marinus sp. nov., isolated from tidal flat sediment.</title>
        <authorList>
            <person name="Namirimu T."/>
            <person name="Yang J.-A."/>
            <person name="Yang S.-H."/>
            <person name="Kim Y.-J."/>
            <person name="Kwon K.K."/>
        </authorList>
    </citation>
    <scope>NUCLEOTIDE SEQUENCE</scope>
    <source>
        <strain evidence="8">SCR006</strain>
    </source>
</reference>
<feature type="domain" description="Peptidase M16 N-terminal" evidence="6">
    <location>
        <begin position="61"/>
        <end position="151"/>
    </location>
</feature>
<evidence type="ECO:0000256" key="4">
    <source>
        <dbReference type="ARBA" id="ARBA00022833"/>
    </source>
</evidence>
<dbReference type="Pfam" id="PF00675">
    <property type="entry name" value="Peptidase_M16"/>
    <property type="match status" value="1"/>
</dbReference>
<dbReference type="EMBL" id="JAFNJU010000001">
    <property type="protein sequence ID" value="MBO1263770.1"/>
    <property type="molecule type" value="Genomic_DNA"/>
</dbReference>
<dbReference type="GO" id="GO:0006508">
    <property type="term" value="P:proteolysis"/>
    <property type="evidence" value="ECO:0007669"/>
    <property type="project" value="UniProtKB-KW"/>
</dbReference>
<keyword evidence="3" id="KW-0378">Hydrolase</keyword>
<proteinExistence type="inferred from homology"/>
<keyword evidence="2" id="KW-0645">Protease</keyword>
<keyword evidence="4" id="KW-0862">Zinc</keyword>
<dbReference type="InterPro" id="IPR007863">
    <property type="entry name" value="Peptidase_M16_C"/>
</dbReference>
<protein>
    <submittedName>
        <fullName evidence="8">Insulinase family protein</fullName>
    </submittedName>
</protein>
<dbReference type="AlphaFoldDB" id="A0A939H8U6"/>
<feature type="domain" description="Peptidase M16 C-terminal" evidence="7">
    <location>
        <begin position="182"/>
        <end position="345"/>
    </location>
</feature>